<keyword evidence="3" id="KW-1185">Reference proteome</keyword>
<evidence type="ECO:0000313" key="2">
    <source>
        <dbReference type="EMBL" id="NMG75235.1"/>
    </source>
</evidence>
<organism evidence="2 3">
    <name type="scientific">Aromatoleum diolicum</name>
    <dbReference type="NCBI Taxonomy" id="75796"/>
    <lineage>
        <taxon>Bacteria</taxon>
        <taxon>Pseudomonadati</taxon>
        <taxon>Pseudomonadota</taxon>
        <taxon>Betaproteobacteria</taxon>
        <taxon>Rhodocyclales</taxon>
        <taxon>Rhodocyclaceae</taxon>
        <taxon>Aromatoleum</taxon>
    </lineage>
</organism>
<proteinExistence type="predicted"/>
<dbReference type="EMBL" id="WTVQ01000015">
    <property type="protein sequence ID" value="NMG75235.1"/>
    <property type="molecule type" value="Genomic_DNA"/>
</dbReference>
<comment type="caution">
    <text evidence="2">The sequence shown here is derived from an EMBL/GenBank/DDBJ whole genome shotgun (WGS) entry which is preliminary data.</text>
</comment>
<protein>
    <submittedName>
        <fullName evidence="2">Uncharacterized protein</fullName>
    </submittedName>
</protein>
<feature type="transmembrane region" description="Helical" evidence="1">
    <location>
        <begin position="376"/>
        <end position="397"/>
    </location>
</feature>
<name>A0ABX1QDS6_9RHOO</name>
<dbReference type="RefSeq" id="WP_169260380.1">
    <property type="nucleotide sequence ID" value="NZ_WTVQ01000015.1"/>
</dbReference>
<sequence>MSETHPHTLSRPRSVLAAWSMAALVLLSLAHGARTGLPAWPAGLAAWGAGFALWPRLDRKQRRFTLMLCGLGALALVLAVWRGSAPAWGGLLTQNTALLGMLAAVSFLQLVGLGKDGAGELPRGPRALWQTLASVHVLGAVINMSVVFIVAERIAQGGRLSPRQAAVLARGFLAAALWSPFFAAMAVALTYAPGARLADVALAGAPLAVILLWVAGRMPPPAGDDEASGFVGFPMRPSSLWLPLVLTAMVSAGLYGLPGWSSLAIISGAALTLSTLAVMVASGPLDGMERIAAHALRRLPAMSGELMLFLAAGVFATGLQALMQADSGWMPFAHFGPVQASLVLGVMIAAAAIGVHTVVTIVIASAWLLPLAPDPVLLAMIFLMAWGIGLALNPMAGVHLSLQGRFGLSAVGLARANLRYCLTGYALAVVWLFVLGAWRGLL</sequence>
<keyword evidence="1" id="KW-0472">Membrane</keyword>
<gene>
    <name evidence="2" type="ORF">GPA25_10755</name>
</gene>
<feature type="transmembrane region" description="Helical" evidence="1">
    <location>
        <begin position="239"/>
        <end position="257"/>
    </location>
</feature>
<feature type="transmembrane region" description="Helical" evidence="1">
    <location>
        <begin position="263"/>
        <end position="285"/>
    </location>
</feature>
<feature type="transmembrane region" description="Helical" evidence="1">
    <location>
        <begin position="343"/>
        <end position="369"/>
    </location>
</feature>
<feature type="transmembrane region" description="Helical" evidence="1">
    <location>
        <begin position="200"/>
        <end position="218"/>
    </location>
</feature>
<keyword evidence="1" id="KW-1133">Transmembrane helix</keyword>
<feature type="transmembrane region" description="Helical" evidence="1">
    <location>
        <begin position="128"/>
        <end position="151"/>
    </location>
</feature>
<feature type="transmembrane region" description="Helical" evidence="1">
    <location>
        <begin position="64"/>
        <end position="81"/>
    </location>
</feature>
<feature type="transmembrane region" description="Helical" evidence="1">
    <location>
        <begin position="88"/>
        <end position="108"/>
    </location>
</feature>
<keyword evidence="1" id="KW-0812">Transmembrane</keyword>
<dbReference type="Proteomes" id="UP000648984">
    <property type="component" value="Unassembled WGS sequence"/>
</dbReference>
<feature type="transmembrane region" description="Helical" evidence="1">
    <location>
        <begin position="417"/>
        <end position="438"/>
    </location>
</feature>
<reference evidence="2 3" key="1">
    <citation type="submission" date="2019-12" db="EMBL/GenBank/DDBJ databases">
        <title>Comparative genomics gives insights into the taxonomy of the Azoarcus-Aromatoleum group and reveals separate origins of nif in the plant-associated Azoarcus and non-plant-associated Aromatoleum sub-groups.</title>
        <authorList>
            <person name="Lafos M."/>
            <person name="Maluk M."/>
            <person name="Batista M."/>
            <person name="Junghare M."/>
            <person name="Carmona M."/>
            <person name="Faoro H."/>
            <person name="Cruz L.M."/>
            <person name="Battistoni F."/>
            <person name="De Souza E."/>
            <person name="Pedrosa F."/>
            <person name="Chen W.-M."/>
            <person name="Poole P.S."/>
            <person name="Dixon R.A."/>
            <person name="James E.K."/>
        </authorList>
    </citation>
    <scope>NUCLEOTIDE SEQUENCE [LARGE SCALE GENOMIC DNA]</scope>
    <source>
        <strain evidence="2 3">22Lin</strain>
    </source>
</reference>
<evidence type="ECO:0000256" key="1">
    <source>
        <dbReference type="SAM" id="Phobius"/>
    </source>
</evidence>
<feature type="transmembrane region" description="Helical" evidence="1">
    <location>
        <begin position="172"/>
        <end position="194"/>
    </location>
</feature>
<accession>A0ABX1QDS6</accession>
<evidence type="ECO:0000313" key="3">
    <source>
        <dbReference type="Proteomes" id="UP000648984"/>
    </source>
</evidence>
<feature type="transmembrane region" description="Helical" evidence="1">
    <location>
        <begin position="306"/>
        <end position="323"/>
    </location>
</feature>